<keyword evidence="3 7" id="KW-0812">Transmembrane</keyword>
<dbReference type="PANTHER" id="PTHR46641:SF2">
    <property type="entry name" value="FMRFAMIDE RECEPTOR"/>
    <property type="match status" value="1"/>
</dbReference>
<dbReference type="Proteomes" id="UP000094527">
    <property type="component" value="Unassembled WGS sequence"/>
</dbReference>
<feature type="transmembrane region" description="Helical" evidence="7">
    <location>
        <begin position="138"/>
        <end position="161"/>
    </location>
</feature>
<dbReference type="Gene3D" id="1.20.1070.10">
    <property type="entry name" value="Rhodopsin 7-helix transmembrane proteins"/>
    <property type="match status" value="1"/>
</dbReference>
<feature type="transmembrane region" description="Helical" evidence="7">
    <location>
        <begin position="320"/>
        <end position="340"/>
    </location>
</feature>
<dbReference type="GO" id="GO:0016020">
    <property type="term" value="C:membrane"/>
    <property type="evidence" value="ECO:0007669"/>
    <property type="project" value="UniProtKB-SubCell"/>
</dbReference>
<name>A0A1D2N4J7_ORCCI</name>
<evidence type="ECO:0000313" key="9">
    <source>
        <dbReference type="EMBL" id="ODM99855.1"/>
    </source>
</evidence>
<comment type="subcellular location">
    <subcellularLocation>
        <location evidence="1">Membrane</location>
    </subcellularLocation>
</comment>
<protein>
    <submittedName>
        <fullName evidence="9">FMRFamide receptor</fullName>
    </submittedName>
</protein>
<dbReference type="OMA" id="MTHIANE"/>
<dbReference type="AlphaFoldDB" id="A0A1D2N4J7"/>
<dbReference type="PANTHER" id="PTHR46641">
    <property type="entry name" value="FMRFAMIDE RECEPTOR-RELATED"/>
    <property type="match status" value="1"/>
</dbReference>
<feature type="transmembrane region" description="Helical" evidence="7">
    <location>
        <begin position="286"/>
        <end position="308"/>
    </location>
</feature>
<sequence>MESPNKSVTYLPLVSCHLIDLPDNREDCSIYNESECIRCHILGRSVTGEGINDYFGVGHIVCLTLLSITCVIGTFGTFTNCLIIAILQGKNRKRAFDTLLIALACFDLICSLVAVIAAFSAATYFQNWNRGAVTLYCYYIGILTALFAKSGSSFMTVLITIERFLVVTLPTRAPSWFTASRCKLYCIGVLVFAFLMAFPRFSSVYVGRNYVGKNMNTTMNLEYIILSSPLDEFWYVTMDGFFDQIDFWLPLPLLLLFNALVYFQIKKFSRRRKELKMKHRKDIRAAKMFVPVVIVLFLCNIEPIIHYYHIYSGIIYREHFFGILVSMAINSAANLPIYYFRGSSFRKECRALLSPCFPCLAENVNKVDKSSRKKTSKSRMSRTTSASRSYHDSDEMY</sequence>
<evidence type="ECO:0000256" key="4">
    <source>
        <dbReference type="ARBA" id="ARBA00022989"/>
    </source>
</evidence>
<gene>
    <name evidence="9" type="ORF">Ocin01_06812</name>
</gene>
<feature type="region of interest" description="Disordered" evidence="6">
    <location>
        <begin position="370"/>
        <end position="397"/>
    </location>
</feature>
<feature type="transmembrane region" description="Helical" evidence="7">
    <location>
        <begin position="54"/>
        <end position="87"/>
    </location>
</feature>
<evidence type="ECO:0000256" key="1">
    <source>
        <dbReference type="ARBA" id="ARBA00004370"/>
    </source>
</evidence>
<keyword evidence="5 7" id="KW-0472">Membrane</keyword>
<dbReference type="OrthoDB" id="10011262at2759"/>
<comment type="similarity">
    <text evidence="2">Belongs to the G-protein coupled receptor 1 family.</text>
</comment>
<dbReference type="PRINTS" id="PR00237">
    <property type="entry name" value="GPCRRHODOPSN"/>
</dbReference>
<dbReference type="STRING" id="48709.A0A1D2N4J7"/>
<accession>A0A1D2N4J7</accession>
<keyword evidence="9" id="KW-0675">Receptor</keyword>
<evidence type="ECO:0000256" key="2">
    <source>
        <dbReference type="ARBA" id="ARBA00010663"/>
    </source>
</evidence>
<feature type="compositionally biased region" description="Basic residues" evidence="6">
    <location>
        <begin position="371"/>
        <end position="380"/>
    </location>
</feature>
<keyword evidence="10" id="KW-1185">Reference proteome</keyword>
<dbReference type="Pfam" id="PF00001">
    <property type="entry name" value="7tm_1"/>
    <property type="match status" value="1"/>
</dbReference>
<evidence type="ECO:0000259" key="8">
    <source>
        <dbReference type="PROSITE" id="PS50262"/>
    </source>
</evidence>
<keyword evidence="4 7" id="KW-1133">Transmembrane helix</keyword>
<dbReference type="InterPro" id="IPR000276">
    <property type="entry name" value="GPCR_Rhodpsn"/>
</dbReference>
<feature type="transmembrane region" description="Helical" evidence="7">
    <location>
        <begin position="182"/>
        <end position="201"/>
    </location>
</feature>
<dbReference type="SUPFAM" id="SSF81321">
    <property type="entry name" value="Family A G protein-coupled receptor-like"/>
    <property type="match status" value="1"/>
</dbReference>
<organism evidence="9 10">
    <name type="scientific">Orchesella cincta</name>
    <name type="common">Springtail</name>
    <name type="synonym">Podura cincta</name>
    <dbReference type="NCBI Taxonomy" id="48709"/>
    <lineage>
        <taxon>Eukaryota</taxon>
        <taxon>Metazoa</taxon>
        <taxon>Ecdysozoa</taxon>
        <taxon>Arthropoda</taxon>
        <taxon>Hexapoda</taxon>
        <taxon>Collembola</taxon>
        <taxon>Entomobryomorpha</taxon>
        <taxon>Entomobryoidea</taxon>
        <taxon>Orchesellidae</taxon>
        <taxon>Orchesellinae</taxon>
        <taxon>Orchesella</taxon>
    </lineage>
</organism>
<evidence type="ECO:0000256" key="5">
    <source>
        <dbReference type="ARBA" id="ARBA00023136"/>
    </source>
</evidence>
<feature type="domain" description="G-protein coupled receptors family 1 profile" evidence="8">
    <location>
        <begin position="79"/>
        <end position="339"/>
    </location>
</feature>
<dbReference type="EMBL" id="LJIJ01000251">
    <property type="protein sequence ID" value="ODM99855.1"/>
    <property type="molecule type" value="Genomic_DNA"/>
</dbReference>
<feature type="transmembrane region" description="Helical" evidence="7">
    <location>
        <begin position="99"/>
        <end position="126"/>
    </location>
</feature>
<comment type="caution">
    <text evidence="9">The sequence shown here is derived from an EMBL/GenBank/DDBJ whole genome shotgun (WGS) entry which is preliminary data.</text>
</comment>
<evidence type="ECO:0000256" key="6">
    <source>
        <dbReference type="SAM" id="MobiDB-lite"/>
    </source>
</evidence>
<dbReference type="InterPro" id="IPR017452">
    <property type="entry name" value="GPCR_Rhodpsn_7TM"/>
</dbReference>
<feature type="transmembrane region" description="Helical" evidence="7">
    <location>
        <begin position="247"/>
        <end position="265"/>
    </location>
</feature>
<reference evidence="9 10" key="1">
    <citation type="journal article" date="2016" name="Genome Biol. Evol.">
        <title>Gene Family Evolution Reflects Adaptation to Soil Environmental Stressors in the Genome of the Collembolan Orchesella cincta.</title>
        <authorList>
            <person name="Faddeeva-Vakhrusheva A."/>
            <person name="Derks M.F."/>
            <person name="Anvar S.Y."/>
            <person name="Agamennone V."/>
            <person name="Suring W."/>
            <person name="Smit S."/>
            <person name="van Straalen N.M."/>
            <person name="Roelofs D."/>
        </authorList>
    </citation>
    <scope>NUCLEOTIDE SEQUENCE [LARGE SCALE GENOMIC DNA]</scope>
    <source>
        <tissue evidence="9">Mixed pool</tissue>
    </source>
</reference>
<evidence type="ECO:0000256" key="7">
    <source>
        <dbReference type="SAM" id="Phobius"/>
    </source>
</evidence>
<evidence type="ECO:0000313" key="10">
    <source>
        <dbReference type="Proteomes" id="UP000094527"/>
    </source>
</evidence>
<dbReference type="PROSITE" id="PS50262">
    <property type="entry name" value="G_PROTEIN_RECEP_F1_2"/>
    <property type="match status" value="1"/>
</dbReference>
<proteinExistence type="inferred from homology"/>
<dbReference type="InterPro" id="IPR052954">
    <property type="entry name" value="GPCR-Ligand_Int"/>
</dbReference>
<evidence type="ECO:0000256" key="3">
    <source>
        <dbReference type="ARBA" id="ARBA00022692"/>
    </source>
</evidence>
<dbReference type="GO" id="GO:0004930">
    <property type="term" value="F:G protein-coupled receptor activity"/>
    <property type="evidence" value="ECO:0007669"/>
    <property type="project" value="InterPro"/>
</dbReference>